<proteinExistence type="predicted"/>
<dbReference type="RefSeq" id="WP_170215906.1">
    <property type="nucleotide sequence ID" value="NZ_BONB01000090.1"/>
</dbReference>
<reference evidence="1 2" key="1">
    <citation type="submission" date="2018-08" db="EMBL/GenBank/DDBJ databases">
        <title>Sequencing the genomes of 1000 actinobacteria strains.</title>
        <authorList>
            <person name="Klenk H.-P."/>
        </authorList>
    </citation>
    <scope>NUCLEOTIDE SEQUENCE [LARGE SCALE GENOMIC DNA]</scope>
    <source>
        <strain evidence="1 2">DSM 44099</strain>
    </source>
</reference>
<name>A0A3D9ZKV2_9ACTN</name>
<protein>
    <submittedName>
        <fullName evidence="1">Uncharacterized protein</fullName>
    </submittedName>
</protein>
<dbReference type="AlphaFoldDB" id="A0A3D9ZKV2"/>
<accession>A0A3D9ZKV2</accession>
<dbReference type="EMBL" id="QUMQ01000001">
    <property type="protein sequence ID" value="REF97841.1"/>
    <property type="molecule type" value="Genomic_DNA"/>
</dbReference>
<evidence type="ECO:0000313" key="2">
    <source>
        <dbReference type="Proteomes" id="UP000256913"/>
    </source>
</evidence>
<evidence type="ECO:0000313" key="1">
    <source>
        <dbReference type="EMBL" id="REF97841.1"/>
    </source>
</evidence>
<comment type="caution">
    <text evidence="1">The sequence shown here is derived from an EMBL/GenBank/DDBJ whole genome shotgun (WGS) entry which is preliminary data.</text>
</comment>
<gene>
    <name evidence="1" type="ORF">DFJ67_3848</name>
</gene>
<dbReference type="Proteomes" id="UP000256913">
    <property type="component" value="Unassembled WGS sequence"/>
</dbReference>
<sequence>MSTQRADELMVIAVAIYIVADSAPGDPADPDGLPAALYAEADAAYDVALAMGARP</sequence>
<keyword evidence="2" id="KW-1185">Reference proteome</keyword>
<organism evidence="1 2">
    <name type="scientific">Asanoa ferruginea</name>
    <dbReference type="NCBI Taxonomy" id="53367"/>
    <lineage>
        <taxon>Bacteria</taxon>
        <taxon>Bacillati</taxon>
        <taxon>Actinomycetota</taxon>
        <taxon>Actinomycetes</taxon>
        <taxon>Micromonosporales</taxon>
        <taxon>Micromonosporaceae</taxon>
        <taxon>Asanoa</taxon>
    </lineage>
</organism>